<comment type="caution">
    <text evidence="1">The sequence shown here is derived from an EMBL/GenBank/DDBJ whole genome shotgun (WGS) entry which is preliminary data.</text>
</comment>
<dbReference type="Proteomes" id="UP000321863">
    <property type="component" value="Unassembled WGS sequence"/>
</dbReference>
<evidence type="ECO:0000313" key="2">
    <source>
        <dbReference type="Proteomes" id="UP000321863"/>
    </source>
</evidence>
<gene>
    <name evidence="1" type="ORF">CHA01nite_08820</name>
</gene>
<dbReference type="AlphaFoldDB" id="A0A511YIW4"/>
<protein>
    <submittedName>
        <fullName evidence="1">Uncharacterized protein</fullName>
    </submittedName>
</protein>
<proteinExistence type="predicted"/>
<sequence length="52" mass="6338">MNFNPTDKKSISKYLHLHKISDFEETSQRDNYLWNRGDYAEDYCRAAELFIY</sequence>
<accession>A0A511YIW4</accession>
<keyword evidence="2" id="KW-1185">Reference proteome</keyword>
<dbReference type="EMBL" id="BJYJ01000002">
    <property type="protein sequence ID" value="GEN75142.1"/>
    <property type="molecule type" value="Genomic_DNA"/>
</dbReference>
<reference evidence="1 2" key="1">
    <citation type="submission" date="2019-07" db="EMBL/GenBank/DDBJ databases">
        <title>Whole genome shotgun sequence of Chryseobacterium hagamense NBRC 105253.</title>
        <authorList>
            <person name="Hosoyama A."/>
            <person name="Uohara A."/>
            <person name="Ohji S."/>
            <person name="Ichikawa N."/>
        </authorList>
    </citation>
    <scope>NUCLEOTIDE SEQUENCE [LARGE SCALE GENOMIC DNA]</scope>
    <source>
        <strain evidence="1 2">NBRC 105253</strain>
    </source>
</reference>
<organism evidence="1 2">
    <name type="scientific">Chryseobacterium hagamense</name>
    <dbReference type="NCBI Taxonomy" id="395935"/>
    <lineage>
        <taxon>Bacteria</taxon>
        <taxon>Pseudomonadati</taxon>
        <taxon>Bacteroidota</taxon>
        <taxon>Flavobacteriia</taxon>
        <taxon>Flavobacteriales</taxon>
        <taxon>Weeksellaceae</taxon>
        <taxon>Chryseobacterium group</taxon>
        <taxon>Chryseobacterium</taxon>
    </lineage>
</organism>
<evidence type="ECO:0000313" key="1">
    <source>
        <dbReference type="EMBL" id="GEN75142.1"/>
    </source>
</evidence>
<name>A0A511YIW4_9FLAO</name>